<protein>
    <submittedName>
        <fullName evidence="1">Uncharacterized protein</fullName>
    </submittedName>
</protein>
<dbReference type="RefSeq" id="WP_017803122.1">
    <property type="nucleotide sequence ID" value="NZ_JAGGMQ010000001.1"/>
</dbReference>
<dbReference type="Proteomes" id="UP001195624">
    <property type="component" value="Unassembled WGS sequence"/>
</dbReference>
<evidence type="ECO:0000313" key="1">
    <source>
        <dbReference type="EMBL" id="MBP2167947.1"/>
    </source>
</evidence>
<sequence length="206" mass="24584">MKRKDYSENVYHWIKTDIPGYKNDEAYEAAFEVLLSILRDGFIKGSKKFITGGEACICFTESPEYFLNDDRSDYKPFGLSYLKEDIFIFGGMPVIYQPQEELQYLDESRWWRHVQFDPWCSIVTGKIVDFSWEREWRIKSKELSVFDSVAIIVPNEEYLFRLKYHLDEMINNSAYENYIGYEIFTPSYPFNKYSNDFLSKISLIKK</sequence>
<accession>A0ABS4P716</accession>
<gene>
    <name evidence="1" type="ORF">J2125_001139</name>
</gene>
<dbReference type="EMBL" id="JAGGMQ010000001">
    <property type="protein sequence ID" value="MBP2167947.1"/>
    <property type="molecule type" value="Genomic_DNA"/>
</dbReference>
<comment type="caution">
    <text evidence="1">The sequence shown here is derived from an EMBL/GenBank/DDBJ whole genome shotgun (WGS) entry which is preliminary data.</text>
</comment>
<organism evidence="1 2">
    <name type="scientific">Winslowiella toletana</name>
    <dbReference type="NCBI Taxonomy" id="92490"/>
    <lineage>
        <taxon>Bacteria</taxon>
        <taxon>Pseudomonadati</taxon>
        <taxon>Pseudomonadota</taxon>
        <taxon>Gammaproteobacteria</taxon>
        <taxon>Enterobacterales</taxon>
        <taxon>Erwiniaceae</taxon>
        <taxon>Winslowiella</taxon>
    </lineage>
</organism>
<name>A0ABS4P716_9GAMM</name>
<evidence type="ECO:0000313" key="2">
    <source>
        <dbReference type="Proteomes" id="UP001195624"/>
    </source>
</evidence>
<reference evidence="2" key="1">
    <citation type="submission" date="2023-07" db="EMBL/GenBank/DDBJ databases">
        <title>Genome mining of underrepresented organisms for secondary metabolites.</title>
        <authorList>
            <person name="D'Agostino P.M."/>
        </authorList>
    </citation>
    <scope>NUCLEOTIDE SEQUENCE [LARGE SCALE GENOMIC DNA]</scope>
    <source>
        <strain evidence="2">WS4403</strain>
    </source>
</reference>
<keyword evidence="2" id="KW-1185">Reference proteome</keyword>
<proteinExistence type="predicted"/>